<evidence type="ECO:0000256" key="1">
    <source>
        <dbReference type="ARBA" id="ARBA00007637"/>
    </source>
</evidence>
<dbReference type="Gene3D" id="3.90.25.10">
    <property type="entry name" value="UDP-galactose 4-epimerase, domain 1"/>
    <property type="match status" value="1"/>
</dbReference>
<evidence type="ECO:0000259" key="2">
    <source>
        <dbReference type="Pfam" id="PF01370"/>
    </source>
</evidence>
<feature type="domain" description="NAD-dependent epimerase/dehydratase" evidence="2">
    <location>
        <begin position="4"/>
        <end position="242"/>
    </location>
</feature>
<dbReference type="InterPro" id="IPR036291">
    <property type="entry name" value="NAD(P)-bd_dom_sf"/>
</dbReference>
<reference evidence="3 4" key="1">
    <citation type="submission" date="2022-12" db="EMBL/GenBank/DDBJ databases">
        <title>Assessment of beneficial effects and identification of host adaptation-associated genes of Ligilactobacillus salivarius isolated from Meles meles.</title>
        <authorList>
            <person name="Wang Y."/>
        </authorList>
    </citation>
    <scope>NUCLEOTIDE SEQUENCE [LARGE SCALE GENOMIC DNA]</scope>
    <source>
        <strain evidence="3 4">S35</strain>
    </source>
</reference>
<dbReference type="AlphaFoldDB" id="A0ABD7YVC8"/>
<organism evidence="3 4">
    <name type="scientific">Ligilactobacillus salivarius</name>
    <dbReference type="NCBI Taxonomy" id="1624"/>
    <lineage>
        <taxon>Bacteria</taxon>
        <taxon>Bacillati</taxon>
        <taxon>Bacillota</taxon>
        <taxon>Bacilli</taxon>
        <taxon>Lactobacillales</taxon>
        <taxon>Lactobacillaceae</taxon>
        <taxon>Ligilactobacillus</taxon>
    </lineage>
</organism>
<proteinExistence type="inferred from homology"/>
<dbReference type="RefSeq" id="WP_283472210.1">
    <property type="nucleotide sequence ID" value="NZ_CP114501.1"/>
</dbReference>
<dbReference type="Gene3D" id="3.40.50.720">
    <property type="entry name" value="NAD(P)-binding Rossmann-like Domain"/>
    <property type="match status" value="1"/>
</dbReference>
<dbReference type="PRINTS" id="PR01713">
    <property type="entry name" value="NUCEPIMERASE"/>
</dbReference>
<dbReference type="SUPFAM" id="SSF51735">
    <property type="entry name" value="NAD(P)-binding Rossmann-fold domains"/>
    <property type="match status" value="1"/>
</dbReference>
<comment type="similarity">
    <text evidence="1">Belongs to the NAD(P)-dependent epimerase/dehydratase family.</text>
</comment>
<dbReference type="Pfam" id="PF01370">
    <property type="entry name" value="Epimerase"/>
    <property type="match status" value="1"/>
</dbReference>
<gene>
    <name evidence="3" type="ORF">O2U02_02315</name>
</gene>
<dbReference type="InterPro" id="IPR001509">
    <property type="entry name" value="Epimerase_deHydtase"/>
</dbReference>
<dbReference type="Proteomes" id="UP001224533">
    <property type="component" value="Chromosome"/>
</dbReference>
<protein>
    <submittedName>
        <fullName evidence="3">NAD-dependent epimerase/dehydratase family protein</fullName>
    </submittedName>
</protein>
<dbReference type="EMBL" id="CP114509">
    <property type="protein sequence ID" value="WHS18077.1"/>
    <property type="molecule type" value="Genomic_DNA"/>
</dbReference>
<dbReference type="PANTHER" id="PTHR43000">
    <property type="entry name" value="DTDP-D-GLUCOSE 4,6-DEHYDRATASE-RELATED"/>
    <property type="match status" value="1"/>
</dbReference>
<evidence type="ECO:0000313" key="4">
    <source>
        <dbReference type="Proteomes" id="UP001224533"/>
    </source>
</evidence>
<name>A0ABD7YVC8_9LACO</name>
<sequence length="317" mass="36264">MIKVLVTGGAGFIGSNLVNELIKKGYEVTVVDDLSMGSISNLTECINKIKFYKKDVCDEKFMHYVLNKNYDYIYHLAAISSVVASVKRPYKTHKVNNESVVKILEYLRVKELHPKKFLYTSSAAVYGNYPELPKKEDGRVEPLTPYAVDKYASERMTLVYGDLYNMSVVAVRFFNVFGPLQNPDSQYSGVLSIITKCLLEDSEFTLYGNGRQTRDFIYVKDIIKALIFIAEHDKSKGVYNIGYGKKTSLLEIIQVYENITGKKLKINFEKSRPGDVYDSFADISRLLQLGFTVDYKNGLKKGLEKYWRYSYASKKKK</sequence>
<accession>A0ABD7YVC8</accession>
<evidence type="ECO:0000313" key="3">
    <source>
        <dbReference type="EMBL" id="WHS18077.1"/>
    </source>
</evidence>